<dbReference type="AlphaFoldDB" id="A0A0F6AYC0"/>
<sequence length="36" mass="4262">MYRIKDGALLIKITARLFFHVIAKDEIYLYEFSVAL</sequence>
<evidence type="ECO:0000313" key="1">
    <source>
        <dbReference type="EMBL" id="ACY87242.1"/>
    </source>
</evidence>
<accession>A0A0F6AYC0</accession>
<keyword evidence="2" id="KW-1185">Reference proteome</keyword>
<protein>
    <submittedName>
        <fullName evidence="1">Uncharacterized protein</fullName>
    </submittedName>
</protein>
<proteinExistence type="predicted"/>
<dbReference type="Proteomes" id="UP000002695">
    <property type="component" value="Chromosome"/>
</dbReference>
<dbReference type="HOGENOM" id="CLU_220479_0_0_6"/>
<organism evidence="1 2">
    <name type="scientific">Salmonella typhimurium (strain 14028s / SGSC 2262)</name>
    <dbReference type="NCBI Taxonomy" id="588858"/>
    <lineage>
        <taxon>Bacteria</taxon>
        <taxon>Pseudomonadati</taxon>
        <taxon>Pseudomonadota</taxon>
        <taxon>Gammaproteobacteria</taxon>
        <taxon>Enterobacterales</taxon>
        <taxon>Enterobacteriaceae</taxon>
        <taxon>Salmonella</taxon>
    </lineage>
</organism>
<name>A0A0F6AYC0_SALT1</name>
<dbReference type="EMBL" id="CP001363">
    <property type="protein sequence ID" value="ACY87242.1"/>
    <property type="molecule type" value="Genomic_DNA"/>
</dbReference>
<dbReference type="KEGG" id="seo:STM14_0730"/>
<reference evidence="1 2" key="1">
    <citation type="journal article" date="2010" name="J. Bacteriol.">
        <title>Short-term signatures of evolutionary change in the Salmonella enterica serovar typhimurium 14028 genome.</title>
        <authorList>
            <person name="Jarvik T."/>
            <person name="Smillie C."/>
            <person name="Groisman E.A."/>
            <person name="Ochman H."/>
        </authorList>
    </citation>
    <scope>NUCLEOTIDE SEQUENCE [LARGE SCALE GENOMIC DNA]</scope>
    <source>
        <strain evidence="2">14028s / SGSC 2262</strain>
    </source>
</reference>
<evidence type="ECO:0000313" key="2">
    <source>
        <dbReference type="Proteomes" id="UP000002695"/>
    </source>
</evidence>
<gene>
    <name evidence="1" type="ordered locus">STM14_0730</name>
</gene>